<proteinExistence type="predicted"/>
<reference evidence="3 4" key="1">
    <citation type="submission" date="2024-01" db="EMBL/GenBank/DDBJ databases">
        <title>The genomes of 5 underutilized Papilionoideae crops provide insights into root nodulation and disease resistanc.</title>
        <authorList>
            <person name="Jiang F."/>
        </authorList>
    </citation>
    <scope>NUCLEOTIDE SEQUENCE [LARGE SCALE GENOMIC DNA]</scope>
    <source>
        <strain evidence="3">LVBAO_FW01</strain>
        <tissue evidence="3">Leaves</tissue>
    </source>
</reference>
<feature type="domain" description="B box-type" evidence="2">
    <location>
        <begin position="41"/>
        <end position="79"/>
    </location>
</feature>
<gene>
    <name evidence="3" type="ORF">VNO77_42258</name>
</gene>
<evidence type="ECO:0000256" key="1">
    <source>
        <dbReference type="PROSITE-ProRule" id="PRU00024"/>
    </source>
</evidence>
<evidence type="ECO:0000259" key="2">
    <source>
        <dbReference type="PROSITE" id="PS50119"/>
    </source>
</evidence>
<evidence type="ECO:0000313" key="4">
    <source>
        <dbReference type="Proteomes" id="UP001367508"/>
    </source>
</evidence>
<keyword evidence="1" id="KW-0479">Metal-binding</keyword>
<dbReference type="PANTHER" id="PTHR31065:SF41">
    <property type="entry name" value="PLATZ TRANSCRIPTION FACTOR FAMILY PROTEIN"/>
    <property type="match status" value="1"/>
</dbReference>
<dbReference type="AlphaFoldDB" id="A0AAN9K200"/>
<keyword evidence="1" id="KW-0863">Zinc-finger</keyword>
<dbReference type="Pfam" id="PF04640">
    <property type="entry name" value="PLATZ"/>
    <property type="match status" value="1"/>
</dbReference>
<keyword evidence="1" id="KW-0862">Zinc</keyword>
<sequence length="243" mass="28227">MVLWNPFDANGWILQMGKNRLPKQRNRDWLSALLKSSFGCCEDHKDIRFSEKNVFCIDCAASLCRHCKEAHSLHRKIQIYKYSYQDVVRHSDLQKFFDCSNIQTYISNNEKIVHLKPRTSTKELKLIRRSKFDNIISESHAKEAKAPTAPKWGGTCEECGKHLQDERNRFCSITCKTSVVDPQNQGLLIEGIADHVKQNDNQNSETESSISVAEPYECVEVVNFRKRFRKTNPHRSCQFVIPY</sequence>
<dbReference type="EMBL" id="JAYMYQ010000010">
    <property type="protein sequence ID" value="KAK7308639.1"/>
    <property type="molecule type" value="Genomic_DNA"/>
</dbReference>
<dbReference type="InterPro" id="IPR000315">
    <property type="entry name" value="Znf_B-box"/>
</dbReference>
<protein>
    <recommendedName>
        <fullName evidence="2">B box-type domain-containing protein</fullName>
    </recommendedName>
</protein>
<evidence type="ECO:0000313" key="3">
    <source>
        <dbReference type="EMBL" id="KAK7308639.1"/>
    </source>
</evidence>
<dbReference type="PANTHER" id="PTHR31065">
    <property type="entry name" value="PLATZ TRANSCRIPTION FACTOR FAMILY PROTEIN"/>
    <property type="match status" value="1"/>
</dbReference>
<comment type="caution">
    <text evidence="3">The sequence shown here is derived from an EMBL/GenBank/DDBJ whole genome shotgun (WGS) entry which is preliminary data.</text>
</comment>
<keyword evidence="4" id="KW-1185">Reference proteome</keyword>
<dbReference type="Proteomes" id="UP001367508">
    <property type="component" value="Unassembled WGS sequence"/>
</dbReference>
<accession>A0AAN9K200</accession>
<dbReference type="InterPro" id="IPR006734">
    <property type="entry name" value="PLATZ"/>
</dbReference>
<name>A0AAN9K200_CANGL</name>
<organism evidence="3 4">
    <name type="scientific">Canavalia gladiata</name>
    <name type="common">Sword bean</name>
    <name type="synonym">Dolichos gladiatus</name>
    <dbReference type="NCBI Taxonomy" id="3824"/>
    <lineage>
        <taxon>Eukaryota</taxon>
        <taxon>Viridiplantae</taxon>
        <taxon>Streptophyta</taxon>
        <taxon>Embryophyta</taxon>
        <taxon>Tracheophyta</taxon>
        <taxon>Spermatophyta</taxon>
        <taxon>Magnoliopsida</taxon>
        <taxon>eudicotyledons</taxon>
        <taxon>Gunneridae</taxon>
        <taxon>Pentapetalae</taxon>
        <taxon>rosids</taxon>
        <taxon>fabids</taxon>
        <taxon>Fabales</taxon>
        <taxon>Fabaceae</taxon>
        <taxon>Papilionoideae</taxon>
        <taxon>50 kb inversion clade</taxon>
        <taxon>NPAAA clade</taxon>
        <taxon>indigoferoid/millettioid clade</taxon>
        <taxon>Phaseoleae</taxon>
        <taxon>Canavalia</taxon>
    </lineage>
</organism>
<dbReference type="GO" id="GO:0008270">
    <property type="term" value="F:zinc ion binding"/>
    <property type="evidence" value="ECO:0007669"/>
    <property type="project" value="UniProtKB-KW"/>
</dbReference>
<dbReference type="PROSITE" id="PS50119">
    <property type="entry name" value="ZF_BBOX"/>
    <property type="match status" value="1"/>
</dbReference>